<protein>
    <submittedName>
        <fullName evidence="3">Uncharacterized protein</fullName>
    </submittedName>
</protein>
<feature type="chain" id="PRO_5015914607" evidence="2">
    <location>
        <begin position="22"/>
        <end position="113"/>
    </location>
</feature>
<dbReference type="OrthoDB" id="8303610at2"/>
<proteinExistence type="predicted"/>
<dbReference type="RefSeq" id="WP_111158173.1">
    <property type="nucleotide sequence ID" value="NZ_PCDP01000001.1"/>
</dbReference>
<feature type="signal peptide" evidence="2">
    <location>
        <begin position="1"/>
        <end position="21"/>
    </location>
</feature>
<evidence type="ECO:0000313" key="3">
    <source>
        <dbReference type="EMBL" id="PZM16845.1"/>
    </source>
</evidence>
<evidence type="ECO:0000256" key="2">
    <source>
        <dbReference type="SAM" id="SignalP"/>
    </source>
</evidence>
<reference evidence="3 4" key="1">
    <citation type="journal article" date="2018" name="Sci. Rep.">
        <title>Rhizobium tumorigenes sp. nov., a novel plant tumorigenic bacterium isolated from cane gall tumors on thornless blackberry.</title>
        <authorList>
            <person name="Kuzmanovi N."/>
            <person name="Smalla K."/>
            <person name="Gronow S."/>
            <person name="PuBawska J."/>
        </authorList>
    </citation>
    <scope>NUCLEOTIDE SEQUENCE [LARGE SCALE GENOMIC DNA]</scope>
    <source>
        <strain evidence="3 4">CCBAU 85046</strain>
    </source>
</reference>
<evidence type="ECO:0000313" key="4">
    <source>
        <dbReference type="Proteomes" id="UP000248925"/>
    </source>
</evidence>
<evidence type="ECO:0000256" key="1">
    <source>
        <dbReference type="SAM" id="MobiDB-lite"/>
    </source>
</evidence>
<sequence length="113" mass="11440">MKLLPVAMAIAALVFASEVSAQQLNSKSTTQLGKMGQGVGQGATQSPGNSGAGTGSQSADTQSTMADLVSRGYEIKAAVPNGGGKFIVFMQKDKTAYACEFSSLTGARCGSIN</sequence>
<dbReference type="Proteomes" id="UP000248925">
    <property type="component" value="Unassembled WGS sequence"/>
</dbReference>
<keyword evidence="4" id="KW-1185">Reference proteome</keyword>
<keyword evidence="2" id="KW-0732">Signal</keyword>
<organism evidence="3 4">
    <name type="scientific">Rhizobium tubonense</name>
    <dbReference type="NCBI Taxonomy" id="484088"/>
    <lineage>
        <taxon>Bacteria</taxon>
        <taxon>Pseudomonadati</taxon>
        <taxon>Pseudomonadota</taxon>
        <taxon>Alphaproteobacteria</taxon>
        <taxon>Hyphomicrobiales</taxon>
        <taxon>Rhizobiaceae</taxon>
        <taxon>Rhizobium/Agrobacterium group</taxon>
        <taxon>Rhizobium</taxon>
    </lineage>
</organism>
<name>A0A2W4D3S5_9HYPH</name>
<comment type="caution">
    <text evidence="3">The sequence shown here is derived from an EMBL/GenBank/DDBJ whole genome shotgun (WGS) entry which is preliminary data.</text>
</comment>
<gene>
    <name evidence="3" type="ORF">CPY51_00915</name>
</gene>
<dbReference type="EMBL" id="PCDP01000001">
    <property type="protein sequence ID" value="PZM16845.1"/>
    <property type="molecule type" value="Genomic_DNA"/>
</dbReference>
<feature type="compositionally biased region" description="Polar residues" evidence="1">
    <location>
        <begin position="42"/>
        <end position="64"/>
    </location>
</feature>
<dbReference type="AlphaFoldDB" id="A0A2W4D3S5"/>
<feature type="region of interest" description="Disordered" evidence="1">
    <location>
        <begin position="30"/>
        <end position="64"/>
    </location>
</feature>
<accession>A0A2W4D3S5</accession>